<accession>A0A0W0XLD7</accession>
<dbReference type="EMBL" id="LNYS01000025">
    <property type="protein sequence ID" value="KTD45407.1"/>
    <property type="molecule type" value="Genomic_DNA"/>
</dbReference>
<dbReference type="SUPFAM" id="SSF52833">
    <property type="entry name" value="Thioredoxin-like"/>
    <property type="match status" value="1"/>
</dbReference>
<organism evidence="1 2">
    <name type="scientific">Legionella quinlivanii</name>
    <dbReference type="NCBI Taxonomy" id="45073"/>
    <lineage>
        <taxon>Bacteria</taxon>
        <taxon>Pseudomonadati</taxon>
        <taxon>Pseudomonadota</taxon>
        <taxon>Gammaproteobacteria</taxon>
        <taxon>Legionellales</taxon>
        <taxon>Legionellaceae</taxon>
        <taxon>Legionella</taxon>
    </lineage>
</organism>
<gene>
    <name evidence="1" type="ORF">Lqui_2878</name>
</gene>
<dbReference type="Proteomes" id="UP000054618">
    <property type="component" value="Unassembled WGS sequence"/>
</dbReference>
<comment type="caution">
    <text evidence="1">The sequence shown here is derived from an EMBL/GenBank/DDBJ whole genome shotgun (WGS) entry which is preliminary data.</text>
</comment>
<dbReference type="RefSeq" id="WP_058508932.1">
    <property type="nucleotide sequence ID" value="NZ_CAAAIK010000017.1"/>
</dbReference>
<dbReference type="OrthoDB" id="9785445at2"/>
<keyword evidence="2" id="KW-1185">Reference proteome</keyword>
<dbReference type="AlphaFoldDB" id="A0A0W0XLD7"/>
<evidence type="ECO:0000313" key="2">
    <source>
        <dbReference type="Proteomes" id="UP000054618"/>
    </source>
</evidence>
<dbReference type="STRING" id="45073.Lqui_2878"/>
<protein>
    <recommendedName>
        <fullName evidence="3">Transmembrane protein</fullName>
    </recommendedName>
</protein>
<proteinExistence type="predicted"/>
<evidence type="ECO:0008006" key="3">
    <source>
        <dbReference type="Google" id="ProtNLM"/>
    </source>
</evidence>
<dbReference type="PATRIC" id="fig|45073.5.peg.3055"/>
<evidence type="ECO:0000313" key="1">
    <source>
        <dbReference type="EMBL" id="KTD45407.1"/>
    </source>
</evidence>
<dbReference type="InterPro" id="IPR036249">
    <property type="entry name" value="Thioredoxin-like_sf"/>
</dbReference>
<sequence length="175" mass="19380">MTNTVKSKNLVLYLLALLFIAPGVAAYLFFTHPQWLRAQAINKGNLLVPAVSVDLANPKSKWQLVFWNPGVCEQACLSQLDKLGRIRLALGRHLYEVEEVLILPPGVKLSPEVAQLLQDQDMHYQNLSASKLPSSAQVYIANPDKFLILSYSSAAKPADIYKDLKHLLNAGKQSA</sequence>
<name>A0A0W0XLD7_9GAMM</name>
<reference evidence="1 2" key="1">
    <citation type="submission" date="2015-11" db="EMBL/GenBank/DDBJ databases">
        <title>Genomic analysis of 38 Legionella species identifies large and diverse effector repertoires.</title>
        <authorList>
            <person name="Burstein D."/>
            <person name="Amaro F."/>
            <person name="Zusman T."/>
            <person name="Lifshitz Z."/>
            <person name="Cohen O."/>
            <person name="Gilbert J.A."/>
            <person name="Pupko T."/>
            <person name="Shuman H.A."/>
            <person name="Segal G."/>
        </authorList>
    </citation>
    <scope>NUCLEOTIDE SEQUENCE [LARGE SCALE GENOMIC DNA]</scope>
    <source>
        <strain evidence="1 2">CDC#1442-AUS-E</strain>
    </source>
</reference>